<sequence>MAYFSNGAEGTCFEAQCSKCKFGQKSCPIAYVQNVYNYDAEEGETSRDILDHLVKNDGTCEMFRTFREDLEINTEQHAL</sequence>
<keyword evidence="2" id="KW-1185">Reference proteome</keyword>
<accession>A0AAU9CN21</accession>
<gene>
    <name evidence="1" type="ORF">FUAX_41000</name>
</gene>
<name>A0AAU9CN21_9BACT</name>
<organism evidence="1 2">
    <name type="scientific">Fulvitalea axinellae</name>
    <dbReference type="NCBI Taxonomy" id="1182444"/>
    <lineage>
        <taxon>Bacteria</taxon>
        <taxon>Pseudomonadati</taxon>
        <taxon>Bacteroidota</taxon>
        <taxon>Cytophagia</taxon>
        <taxon>Cytophagales</taxon>
        <taxon>Persicobacteraceae</taxon>
        <taxon>Fulvitalea</taxon>
    </lineage>
</organism>
<dbReference type="AlphaFoldDB" id="A0AAU9CN21"/>
<protein>
    <recommendedName>
        <fullName evidence="3">4Fe-4S ferredoxin-type domain-containing protein</fullName>
    </recommendedName>
</protein>
<geneLocation type="plasmid" evidence="1 2">
    <name>pFA1</name>
</geneLocation>
<evidence type="ECO:0000313" key="2">
    <source>
        <dbReference type="Proteomes" id="UP001348817"/>
    </source>
</evidence>
<proteinExistence type="predicted"/>
<reference evidence="1 2" key="1">
    <citation type="submission" date="2021-12" db="EMBL/GenBank/DDBJ databases">
        <title>Genome sequencing of bacteria with rrn-lacking chromosome and rrn-plasmid.</title>
        <authorList>
            <person name="Anda M."/>
            <person name="Iwasaki W."/>
        </authorList>
    </citation>
    <scope>NUCLEOTIDE SEQUENCE [LARGE SCALE GENOMIC DNA]</scope>
    <source>
        <strain evidence="1 2">DSM 100852</strain>
        <plasmid evidence="1 2">pFA1</plasmid>
    </source>
</reference>
<dbReference type="RefSeq" id="WP_338394787.1">
    <property type="nucleotide sequence ID" value="NZ_AP025315.1"/>
</dbReference>
<dbReference type="EMBL" id="AP025315">
    <property type="protein sequence ID" value="BDD11668.1"/>
    <property type="molecule type" value="Genomic_DNA"/>
</dbReference>
<keyword evidence="1" id="KW-0614">Plasmid</keyword>
<evidence type="ECO:0000313" key="1">
    <source>
        <dbReference type="EMBL" id="BDD11668.1"/>
    </source>
</evidence>
<evidence type="ECO:0008006" key="3">
    <source>
        <dbReference type="Google" id="ProtNLM"/>
    </source>
</evidence>
<dbReference type="KEGG" id="fax:FUAX_41000"/>
<dbReference type="Proteomes" id="UP001348817">
    <property type="component" value="Plasmid pFA1"/>
</dbReference>